<dbReference type="RefSeq" id="WP_114069534.1">
    <property type="nucleotide sequence ID" value="NZ_CP030850.1"/>
</dbReference>
<feature type="binding site" evidence="9">
    <location>
        <begin position="90"/>
        <end position="100"/>
    </location>
    <ligand>
        <name>ATP</name>
        <dbReference type="ChEBI" id="CHEBI:30616"/>
    </ligand>
</feature>
<comment type="catalytic activity">
    <reaction evidence="9">
        <text>4-CDP-2-C-methyl-D-erythritol + ATP = 4-CDP-2-C-methyl-D-erythritol 2-phosphate + ADP + H(+)</text>
        <dbReference type="Rhea" id="RHEA:18437"/>
        <dbReference type="ChEBI" id="CHEBI:15378"/>
        <dbReference type="ChEBI" id="CHEBI:30616"/>
        <dbReference type="ChEBI" id="CHEBI:57823"/>
        <dbReference type="ChEBI" id="CHEBI:57919"/>
        <dbReference type="ChEBI" id="CHEBI:456216"/>
        <dbReference type="EC" id="2.7.1.148"/>
    </reaction>
</comment>
<dbReference type="InterPro" id="IPR014721">
    <property type="entry name" value="Ribsml_uS5_D2-typ_fold_subgr"/>
</dbReference>
<dbReference type="Pfam" id="PF08544">
    <property type="entry name" value="GHMP_kinases_C"/>
    <property type="match status" value="1"/>
</dbReference>
<sequence>MITFPNAKINIGLHITEKRPDGFHNLESCFYPVGWSDVLEVIPAHEFSFSSSGIDIPGDPAKNLCVKAYELLKNDFALPPLAMHLLKIVPIGAGMGGGSADAAFTLMLLNQVYNLQLPTETLENYARKLGSDCAFFIQNKPVYCYEKGDQFADISLSLKGKYIVLVYPNLHISTAEAYAGVRPQAPSVNLREALQRPLSEWRHCVQNDFEKGLFQKYPILPELKTLMYNQGAEYASMTGSGSTIYGIFEKEVNFQNILPQYTVWKGELTS</sequence>
<reference evidence="12 13" key="1">
    <citation type="submission" date="2018-07" db="EMBL/GenBank/DDBJ databases">
        <title>Genome sequencing of Runella.</title>
        <authorList>
            <person name="Baek M.-G."/>
            <person name="Yi H."/>
        </authorList>
    </citation>
    <scope>NUCLEOTIDE SEQUENCE [LARGE SCALE GENOMIC DNA]</scope>
    <source>
        <strain evidence="12 13">HYN0085</strain>
    </source>
</reference>
<dbReference type="Proteomes" id="UP000251993">
    <property type="component" value="Chromosome"/>
</dbReference>
<evidence type="ECO:0000256" key="7">
    <source>
        <dbReference type="ARBA" id="ARBA00022840"/>
    </source>
</evidence>
<dbReference type="InterPro" id="IPR020568">
    <property type="entry name" value="Ribosomal_Su5_D2-typ_SF"/>
</dbReference>
<dbReference type="HAMAP" id="MF_00061">
    <property type="entry name" value="IspE"/>
    <property type="match status" value="1"/>
</dbReference>
<feature type="domain" description="GHMP kinase N-terminal" evidence="10">
    <location>
        <begin position="63"/>
        <end position="137"/>
    </location>
</feature>
<dbReference type="UniPathway" id="UPA00056">
    <property type="reaction ID" value="UER00094"/>
</dbReference>
<feature type="active site" evidence="9">
    <location>
        <position position="8"/>
    </location>
</feature>
<evidence type="ECO:0000256" key="9">
    <source>
        <dbReference type="HAMAP-Rule" id="MF_00061"/>
    </source>
</evidence>
<protein>
    <recommendedName>
        <fullName evidence="3 9">4-diphosphocytidyl-2-C-methyl-D-erythritol kinase</fullName>
        <shortName evidence="9">CMK</shortName>
        <ecNumber evidence="2 9">2.7.1.148</ecNumber>
    </recommendedName>
    <alternativeName>
        <fullName evidence="8 9">4-(cytidine-5'-diphospho)-2-C-methyl-D-erythritol kinase</fullName>
    </alternativeName>
</protein>
<evidence type="ECO:0000256" key="4">
    <source>
        <dbReference type="ARBA" id="ARBA00022679"/>
    </source>
</evidence>
<comment type="function">
    <text evidence="9">Catalyzes the phosphorylation of the position 2 hydroxy group of 4-diphosphocytidyl-2C-methyl-D-erythritol.</text>
</comment>
<gene>
    <name evidence="9" type="primary">ispE</name>
    <name evidence="12" type="ORF">DR864_25080</name>
</gene>
<dbReference type="OrthoDB" id="9809438at2"/>
<organism evidence="12 13">
    <name type="scientific">Runella rosea</name>
    <dbReference type="NCBI Taxonomy" id="2259595"/>
    <lineage>
        <taxon>Bacteria</taxon>
        <taxon>Pseudomonadati</taxon>
        <taxon>Bacteroidota</taxon>
        <taxon>Cytophagia</taxon>
        <taxon>Cytophagales</taxon>
        <taxon>Spirosomataceae</taxon>
        <taxon>Runella</taxon>
    </lineage>
</organism>
<keyword evidence="5 9" id="KW-0547">Nucleotide-binding</keyword>
<evidence type="ECO:0000259" key="11">
    <source>
        <dbReference type="Pfam" id="PF08544"/>
    </source>
</evidence>
<keyword evidence="9" id="KW-0414">Isoprene biosynthesis</keyword>
<dbReference type="Gene3D" id="3.30.70.890">
    <property type="entry name" value="GHMP kinase, C-terminal domain"/>
    <property type="match status" value="1"/>
</dbReference>
<dbReference type="PANTHER" id="PTHR43527:SF2">
    <property type="entry name" value="4-DIPHOSPHOCYTIDYL-2-C-METHYL-D-ERYTHRITOL KINASE, CHLOROPLASTIC"/>
    <property type="match status" value="1"/>
</dbReference>
<keyword evidence="7 9" id="KW-0067">ATP-binding</keyword>
<dbReference type="SUPFAM" id="SSF54211">
    <property type="entry name" value="Ribosomal protein S5 domain 2-like"/>
    <property type="match status" value="1"/>
</dbReference>
<keyword evidence="6 9" id="KW-0418">Kinase</keyword>
<dbReference type="NCBIfam" id="TIGR00154">
    <property type="entry name" value="ispE"/>
    <property type="match status" value="1"/>
</dbReference>
<evidence type="ECO:0000256" key="6">
    <source>
        <dbReference type="ARBA" id="ARBA00022777"/>
    </source>
</evidence>
<comment type="similarity">
    <text evidence="1 9">Belongs to the GHMP kinase family. IspE subfamily.</text>
</comment>
<dbReference type="GO" id="GO:0019288">
    <property type="term" value="P:isopentenyl diphosphate biosynthetic process, methylerythritol 4-phosphate pathway"/>
    <property type="evidence" value="ECO:0007669"/>
    <property type="project" value="UniProtKB-UniRule"/>
</dbReference>
<evidence type="ECO:0000256" key="3">
    <source>
        <dbReference type="ARBA" id="ARBA00017473"/>
    </source>
</evidence>
<evidence type="ECO:0000313" key="12">
    <source>
        <dbReference type="EMBL" id="AXE20772.1"/>
    </source>
</evidence>
<dbReference type="SUPFAM" id="SSF55060">
    <property type="entry name" value="GHMP Kinase, C-terminal domain"/>
    <property type="match status" value="1"/>
</dbReference>
<evidence type="ECO:0000256" key="2">
    <source>
        <dbReference type="ARBA" id="ARBA00012052"/>
    </source>
</evidence>
<evidence type="ECO:0000259" key="10">
    <source>
        <dbReference type="Pfam" id="PF00288"/>
    </source>
</evidence>
<dbReference type="PIRSF" id="PIRSF010376">
    <property type="entry name" value="IspE"/>
    <property type="match status" value="1"/>
</dbReference>
<dbReference type="Pfam" id="PF00288">
    <property type="entry name" value="GHMP_kinases_N"/>
    <property type="match status" value="1"/>
</dbReference>
<name>A0A344TQ51_9BACT</name>
<dbReference type="EC" id="2.7.1.148" evidence="2 9"/>
<dbReference type="GO" id="GO:0005524">
    <property type="term" value="F:ATP binding"/>
    <property type="evidence" value="ECO:0007669"/>
    <property type="project" value="UniProtKB-UniRule"/>
</dbReference>
<evidence type="ECO:0000256" key="5">
    <source>
        <dbReference type="ARBA" id="ARBA00022741"/>
    </source>
</evidence>
<dbReference type="PANTHER" id="PTHR43527">
    <property type="entry name" value="4-DIPHOSPHOCYTIDYL-2-C-METHYL-D-ERYTHRITOL KINASE, CHLOROPLASTIC"/>
    <property type="match status" value="1"/>
</dbReference>
<dbReference type="Gene3D" id="3.30.230.10">
    <property type="match status" value="1"/>
</dbReference>
<feature type="domain" description="GHMP kinase C-terminal" evidence="11">
    <location>
        <begin position="195"/>
        <end position="256"/>
    </location>
</feature>
<feature type="active site" evidence="9">
    <location>
        <position position="132"/>
    </location>
</feature>
<comment type="pathway">
    <text evidence="9">Isoprenoid biosynthesis; isopentenyl diphosphate biosynthesis via DXP pathway; isopentenyl diphosphate from 1-deoxy-D-xylulose 5-phosphate: step 3/6.</text>
</comment>
<evidence type="ECO:0000256" key="1">
    <source>
        <dbReference type="ARBA" id="ARBA00009684"/>
    </source>
</evidence>
<dbReference type="InterPro" id="IPR036554">
    <property type="entry name" value="GHMP_kinase_C_sf"/>
</dbReference>
<proteinExistence type="inferred from homology"/>
<dbReference type="KEGG" id="run:DR864_25080"/>
<dbReference type="InterPro" id="IPR006204">
    <property type="entry name" value="GHMP_kinase_N_dom"/>
</dbReference>
<dbReference type="GO" id="GO:0050515">
    <property type="term" value="F:4-(cytidine 5'-diphospho)-2-C-methyl-D-erythritol kinase activity"/>
    <property type="evidence" value="ECO:0007669"/>
    <property type="project" value="UniProtKB-UniRule"/>
</dbReference>
<keyword evidence="4 9" id="KW-0808">Transferase</keyword>
<dbReference type="InterPro" id="IPR004424">
    <property type="entry name" value="IspE"/>
</dbReference>
<dbReference type="InterPro" id="IPR013750">
    <property type="entry name" value="GHMP_kinase_C_dom"/>
</dbReference>
<evidence type="ECO:0000256" key="8">
    <source>
        <dbReference type="ARBA" id="ARBA00032554"/>
    </source>
</evidence>
<evidence type="ECO:0000313" key="13">
    <source>
        <dbReference type="Proteomes" id="UP000251993"/>
    </source>
</evidence>
<dbReference type="EMBL" id="CP030850">
    <property type="protein sequence ID" value="AXE20772.1"/>
    <property type="molecule type" value="Genomic_DNA"/>
</dbReference>
<dbReference type="AlphaFoldDB" id="A0A344TQ51"/>
<keyword evidence="13" id="KW-1185">Reference proteome</keyword>
<accession>A0A344TQ51</accession>
<dbReference type="GO" id="GO:0016114">
    <property type="term" value="P:terpenoid biosynthetic process"/>
    <property type="evidence" value="ECO:0007669"/>
    <property type="project" value="UniProtKB-UniRule"/>
</dbReference>